<evidence type="ECO:0000256" key="10">
    <source>
        <dbReference type="SAM" id="Phobius"/>
    </source>
</evidence>
<organism evidence="11">
    <name type="scientific">Aceria tosichella</name>
    <name type="common">wheat curl mite</name>
    <dbReference type="NCBI Taxonomy" id="561515"/>
    <lineage>
        <taxon>Eukaryota</taxon>
        <taxon>Metazoa</taxon>
        <taxon>Ecdysozoa</taxon>
        <taxon>Arthropoda</taxon>
        <taxon>Chelicerata</taxon>
        <taxon>Arachnida</taxon>
        <taxon>Acari</taxon>
        <taxon>Acariformes</taxon>
        <taxon>Trombidiformes</taxon>
        <taxon>Prostigmata</taxon>
        <taxon>Eupodina</taxon>
        <taxon>Eriophyoidea</taxon>
        <taxon>Eriophyidae</taxon>
        <taxon>Eriophyinae</taxon>
        <taxon>Aceriini</taxon>
        <taxon>Aceria</taxon>
    </lineage>
</organism>
<dbReference type="GO" id="GO:0005743">
    <property type="term" value="C:mitochondrial inner membrane"/>
    <property type="evidence" value="ECO:0007669"/>
    <property type="project" value="UniProtKB-ARBA"/>
</dbReference>
<dbReference type="FunFam" id="1.10.10.1590:FF:000001">
    <property type="entry name" value="NADH-quinone oxidoreductase subunit E"/>
    <property type="match status" value="1"/>
</dbReference>
<evidence type="ECO:0000256" key="3">
    <source>
        <dbReference type="ARBA" id="ARBA00022723"/>
    </source>
</evidence>
<keyword evidence="2" id="KW-0001">2Fe-2S</keyword>
<dbReference type="PANTHER" id="PTHR10371">
    <property type="entry name" value="NADH DEHYDROGENASE UBIQUINONE FLAVOPROTEIN 2, MITOCHONDRIAL"/>
    <property type="match status" value="1"/>
</dbReference>
<dbReference type="EMBL" id="GGYP01000213">
    <property type="protein sequence ID" value="MDE44984.1"/>
    <property type="molecule type" value="Transcribed_RNA"/>
</dbReference>
<accession>A0A6G1S3B4</accession>
<dbReference type="AlphaFoldDB" id="A0A6G1S3B4"/>
<dbReference type="GO" id="GO:0006120">
    <property type="term" value="P:mitochondrial electron transport, NADH to ubiquinone"/>
    <property type="evidence" value="ECO:0007669"/>
    <property type="project" value="UniProtKB-ARBA"/>
</dbReference>
<dbReference type="GO" id="GO:0003954">
    <property type="term" value="F:NADH dehydrogenase activity"/>
    <property type="evidence" value="ECO:0007669"/>
    <property type="project" value="TreeGrafter"/>
</dbReference>
<keyword evidence="11" id="KW-0830">Ubiquinone</keyword>
<dbReference type="Gene3D" id="1.10.10.1590">
    <property type="entry name" value="NADH-quinone oxidoreductase subunit E"/>
    <property type="match status" value="1"/>
</dbReference>
<dbReference type="InterPro" id="IPR036249">
    <property type="entry name" value="Thioredoxin-like_sf"/>
</dbReference>
<evidence type="ECO:0000256" key="4">
    <source>
        <dbReference type="ARBA" id="ARBA00022967"/>
    </source>
</evidence>
<feature type="transmembrane region" description="Helical" evidence="10">
    <location>
        <begin position="6"/>
        <end position="25"/>
    </location>
</feature>
<dbReference type="InterPro" id="IPR041921">
    <property type="entry name" value="NuoE_N"/>
</dbReference>
<evidence type="ECO:0000256" key="6">
    <source>
        <dbReference type="ARBA" id="ARBA00023014"/>
    </source>
</evidence>
<dbReference type="InterPro" id="IPR042128">
    <property type="entry name" value="NuoE_dom"/>
</dbReference>
<keyword evidence="10" id="KW-0812">Transmembrane</keyword>
<comment type="cofactor">
    <cofactor evidence="8">
        <name>[2Fe-2S] cluster</name>
        <dbReference type="ChEBI" id="CHEBI:190135"/>
    </cofactor>
</comment>
<dbReference type="GO" id="GO:0051537">
    <property type="term" value="F:2 iron, 2 sulfur cluster binding"/>
    <property type="evidence" value="ECO:0007669"/>
    <property type="project" value="UniProtKB-KW"/>
</dbReference>
<dbReference type="SUPFAM" id="SSF52833">
    <property type="entry name" value="Thioredoxin-like"/>
    <property type="match status" value="1"/>
</dbReference>
<dbReference type="GO" id="GO:1902494">
    <property type="term" value="C:catalytic complex"/>
    <property type="evidence" value="ECO:0007669"/>
    <property type="project" value="UniProtKB-ARBA"/>
</dbReference>
<dbReference type="PANTHER" id="PTHR10371:SF3">
    <property type="entry name" value="NADH DEHYDROGENASE [UBIQUINONE] FLAVOPROTEIN 2, MITOCHONDRIAL"/>
    <property type="match status" value="1"/>
</dbReference>
<dbReference type="Pfam" id="PF01257">
    <property type="entry name" value="2Fe-2S_thioredx"/>
    <property type="match status" value="1"/>
</dbReference>
<evidence type="ECO:0000256" key="7">
    <source>
        <dbReference type="ARBA" id="ARBA00023027"/>
    </source>
</evidence>
<evidence type="ECO:0000256" key="9">
    <source>
        <dbReference type="SAM" id="MobiDB-lite"/>
    </source>
</evidence>
<evidence type="ECO:0000313" key="11">
    <source>
        <dbReference type="EMBL" id="MDE44984.1"/>
    </source>
</evidence>
<dbReference type="PROSITE" id="PS01099">
    <property type="entry name" value="COMPLEX1_24K"/>
    <property type="match status" value="1"/>
</dbReference>
<reference evidence="11" key="1">
    <citation type="submission" date="2018-10" db="EMBL/GenBank/DDBJ databases">
        <title>Transcriptome assembly of Aceria tosichella (Wheat curl mite) Type 2.</title>
        <authorList>
            <person name="Scully E.D."/>
            <person name="Geib S.M."/>
            <person name="Palmer N.A."/>
            <person name="Gupta A.K."/>
            <person name="Sarath G."/>
            <person name="Tatineni S."/>
        </authorList>
    </citation>
    <scope>NUCLEOTIDE SEQUENCE</scope>
    <source>
        <strain evidence="11">LincolnNE</strain>
    </source>
</reference>
<keyword evidence="6" id="KW-0411">Iron-sulfur</keyword>
<dbReference type="Gene3D" id="3.40.30.10">
    <property type="entry name" value="Glutaredoxin"/>
    <property type="match status" value="1"/>
</dbReference>
<protein>
    <submittedName>
        <fullName evidence="11">NADH dehydrogenase [ubiquinone] flavoprotein 2, mitochondrial</fullName>
    </submittedName>
</protein>
<sequence length="260" mass="29679">MLQSCYILLHYIIALLLSYITILQYHNQKIFTMALLWRRAASSRVRINLQAIRLSHAPLRADDAPDVESFKFTSENEKRAKDIIKRYPEGHQAAAVIPLLDIAQRQNQNWLPLKAMNYVADFLKMPRMRVYEVATFYTMFNRAPVGKYFVQVCTTTPCQLRGADEVFSLCKELTKGDQDFKVVEVECLGACVNAPMMQINDDYYEDLTLDNVKQIIEELKSGNNPKIGPYSNRYTCEPRDGLTSLQSPPPGPGFGVRSDL</sequence>
<dbReference type="NCBIfam" id="TIGR01958">
    <property type="entry name" value="nuoE_fam"/>
    <property type="match status" value="1"/>
</dbReference>
<keyword evidence="10" id="KW-1133">Transmembrane helix</keyword>
<dbReference type="GO" id="GO:0008137">
    <property type="term" value="F:NADH dehydrogenase (ubiquinone) activity"/>
    <property type="evidence" value="ECO:0007669"/>
    <property type="project" value="UniProtKB-ARBA"/>
</dbReference>
<keyword evidence="3" id="KW-0479">Metal-binding</keyword>
<keyword evidence="5" id="KW-0408">Iron</keyword>
<dbReference type="CDD" id="cd03064">
    <property type="entry name" value="TRX_Fd_NuoE"/>
    <property type="match status" value="1"/>
</dbReference>
<gene>
    <name evidence="11" type="primary">NDUFV2</name>
    <name evidence="11" type="ORF">g.16429</name>
</gene>
<evidence type="ECO:0000256" key="2">
    <source>
        <dbReference type="ARBA" id="ARBA00022714"/>
    </source>
</evidence>
<evidence type="ECO:0000256" key="1">
    <source>
        <dbReference type="ARBA" id="ARBA00010643"/>
    </source>
</evidence>
<comment type="similarity">
    <text evidence="1">Belongs to the complex I 24 kDa subunit family.</text>
</comment>
<feature type="region of interest" description="Disordered" evidence="9">
    <location>
        <begin position="238"/>
        <end position="260"/>
    </location>
</feature>
<keyword evidence="4" id="KW-1278">Translocase</keyword>
<name>A0A6G1S3B4_9ACAR</name>
<dbReference type="GO" id="GO:0098796">
    <property type="term" value="C:membrane protein complex"/>
    <property type="evidence" value="ECO:0007669"/>
    <property type="project" value="UniProtKB-ARBA"/>
</dbReference>
<dbReference type="InterPro" id="IPR002023">
    <property type="entry name" value="NuoE-like"/>
</dbReference>
<keyword evidence="7" id="KW-0520">NAD</keyword>
<evidence type="ECO:0000256" key="5">
    <source>
        <dbReference type="ARBA" id="ARBA00023004"/>
    </source>
</evidence>
<evidence type="ECO:0000256" key="8">
    <source>
        <dbReference type="ARBA" id="ARBA00034078"/>
    </source>
</evidence>
<dbReference type="FunFam" id="3.40.30.10:FF:000022">
    <property type="entry name" value="NADH dehydrogenase flavoprotein 2, mitochondrial"/>
    <property type="match status" value="1"/>
</dbReference>
<dbReference type="GO" id="GO:0046872">
    <property type="term" value="F:metal ion binding"/>
    <property type="evidence" value="ECO:0007669"/>
    <property type="project" value="UniProtKB-KW"/>
</dbReference>
<proteinExistence type="inferred from homology"/>
<keyword evidence="10" id="KW-0472">Membrane</keyword>